<dbReference type="InterPro" id="IPR014914">
    <property type="entry name" value="RES_dom"/>
</dbReference>
<sequence length="195" mass="21795">MNLTDLEYAPAYVLPPSLALYRVQRFAPRRGDKKAGRIRLAPPGTLSGRFDLPDELVGYFAERPETAGYECLARREFETMDFASLAQRELLCLTVQRHIRLLDLRAQAQSWPVLQSLRFNLTQELAASARDGGFEGIIYKSAQQFGMDCMAVFGPALARLRYEWAERLVEPGTGNLHSVVAEVARGAQIKVLPPA</sequence>
<accession>A0A4R3UUF2</accession>
<evidence type="ECO:0000313" key="3">
    <source>
        <dbReference type="Proteomes" id="UP000295110"/>
    </source>
</evidence>
<reference evidence="2 3" key="1">
    <citation type="submission" date="2019-03" db="EMBL/GenBank/DDBJ databases">
        <title>Genomic Encyclopedia of Type Strains, Phase IV (KMG-IV): sequencing the most valuable type-strain genomes for metagenomic binning, comparative biology and taxonomic classification.</title>
        <authorList>
            <person name="Goeker M."/>
        </authorList>
    </citation>
    <scope>NUCLEOTIDE SEQUENCE [LARGE SCALE GENOMIC DNA]</scope>
    <source>
        <strain evidence="2 3">DSM 654</strain>
    </source>
</reference>
<evidence type="ECO:0000313" key="2">
    <source>
        <dbReference type="EMBL" id="TCU94591.1"/>
    </source>
</evidence>
<organism evidence="2 3">
    <name type="scientific">Roseateles saccharophilus</name>
    <name type="common">Pseudomonas saccharophila</name>
    <dbReference type="NCBI Taxonomy" id="304"/>
    <lineage>
        <taxon>Bacteria</taxon>
        <taxon>Pseudomonadati</taxon>
        <taxon>Pseudomonadota</taxon>
        <taxon>Betaproteobacteria</taxon>
        <taxon>Burkholderiales</taxon>
        <taxon>Sphaerotilaceae</taxon>
        <taxon>Roseateles</taxon>
    </lineage>
</organism>
<gene>
    <name evidence="2" type="ORF">EV671_101613</name>
</gene>
<name>A0A4R3UUF2_ROSSA</name>
<dbReference type="Pfam" id="PF08808">
    <property type="entry name" value="RES"/>
    <property type="match status" value="1"/>
</dbReference>
<proteinExistence type="predicted"/>
<dbReference type="EMBL" id="SMBU01000016">
    <property type="protein sequence ID" value="TCU94591.1"/>
    <property type="molecule type" value="Genomic_DNA"/>
</dbReference>
<dbReference type="SMART" id="SM00953">
    <property type="entry name" value="RES"/>
    <property type="match status" value="1"/>
</dbReference>
<dbReference type="OrthoDB" id="8892985at2"/>
<comment type="caution">
    <text evidence="2">The sequence shown here is derived from an EMBL/GenBank/DDBJ whole genome shotgun (WGS) entry which is preliminary data.</text>
</comment>
<protein>
    <submittedName>
        <fullName evidence="2">RES domain-containing protein</fullName>
    </submittedName>
</protein>
<evidence type="ECO:0000259" key="1">
    <source>
        <dbReference type="SMART" id="SM00953"/>
    </source>
</evidence>
<feature type="domain" description="RES" evidence="1">
    <location>
        <begin position="35"/>
        <end position="164"/>
    </location>
</feature>
<dbReference type="AlphaFoldDB" id="A0A4R3UUF2"/>
<dbReference type="RefSeq" id="WP_132572732.1">
    <property type="nucleotide sequence ID" value="NZ_CBCSGL010000012.1"/>
</dbReference>
<dbReference type="Proteomes" id="UP000295110">
    <property type="component" value="Unassembled WGS sequence"/>
</dbReference>
<keyword evidence="3" id="KW-1185">Reference proteome</keyword>